<proteinExistence type="predicted"/>
<dbReference type="Proteomes" id="UP001054857">
    <property type="component" value="Unassembled WGS sequence"/>
</dbReference>
<feature type="region of interest" description="Disordered" evidence="1">
    <location>
        <begin position="73"/>
        <end position="100"/>
    </location>
</feature>
<feature type="non-terminal residue" evidence="3">
    <location>
        <position position="284"/>
    </location>
</feature>
<accession>A0AAD3DFW3</accession>
<feature type="non-terminal residue" evidence="3">
    <location>
        <position position="1"/>
    </location>
</feature>
<reference evidence="3 4" key="1">
    <citation type="journal article" date="2021" name="Sci. Rep.">
        <title>Genome sequencing of the multicellular alga Astrephomene provides insights into convergent evolution of germ-soma differentiation.</title>
        <authorList>
            <person name="Yamashita S."/>
            <person name="Yamamoto K."/>
            <person name="Matsuzaki R."/>
            <person name="Suzuki S."/>
            <person name="Yamaguchi H."/>
            <person name="Hirooka S."/>
            <person name="Minakuchi Y."/>
            <person name="Miyagishima S."/>
            <person name="Kawachi M."/>
            <person name="Toyoda A."/>
            <person name="Nozaki H."/>
        </authorList>
    </citation>
    <scope>NUCLEOTIDE SEQUENCE [LARGE SCALE GENOMIC DNA]</scope>
    <source>
        <strain evidence="3 4">NIES-4017</strain>
    </source>
</reference>
<dbReference type="EMBL" id="BMAR01000001">
    <property type="protein sequence ID" value="GFR39992.1"/>
    <property type="molecule type" value="Genomic_DNA"/>
</dbReference>
<keyword evidence="2" id="KW-0732">Signal</keyword>
<dbReference type="AlphaFoldDB" id="A0AAD3DFW3"/>
<evidence type="ECO:0000313" key="3">
    <source>
        <dbReference type="EMBL" id="GFR39992.1"/>
    </source>
</evidence>
<protein>
    <submittedName>
        <fullName evidence="3">Uncharacterized protein</fullName>
    </submittedName>
</protein>
<keyword evidence="4" id="KW-1185">Reference proteome</keyword>
<evidence type="ECO:0000256" key="2">
    <source>
        <dbReference type="SAM" id="SignalP"/>
    </source>
</evidence>
<evidence type="ECO:0000256" key="1">
    <source>
        <dbReference type="SAM" id="MobiDB-lite"/>
    </source>
</evidence>
<gene>
    <name evidence="3" type="ORF">Agub_g526</name>
</gene>
<sequence>ADPLMLALQLLAVGLSALAGAELLPGVLGGCAEPLLPSSPRELLPSSPRELLRAVLRLVWPIQVLQTALWRASTAHPPTSTPTSTNTHCPSAEGPAAAAAGGDTGSLLLGLYDTALQEVQEVQGQPAGAAHDDPHPHPHKQQQHNHRPHPEGGEEPGSSSSSSTAATTTPSSSSSSDGGLSAALLPFLVRMYALDCALARQQPDPRVAAEYSALPLPLPPQPQQVSGPEVHHAAAAAAALAGRLAGGLGLQQVSAALREPLGLAHRRAAEGADAAAAAGGAGDG</sequence>
<evidence type="ECO:0000313" key="4">
    <source>
        <dbReference type="Proteomes" id="UP001054857"/>
    </source>
</evidence>
<organism evidence="3 4">
    <name type="scientific">Astrephomene gubernaculifera</name>
    <dbReference type="NCBI Taxonomy" id="47775"/>
    <lineage>
        <taxon>Eukaryota</taxon>
        <taxon>Viridiplantae</taxon>
        <taxon>Chlorophyta</taxon>
        <taxon>core chlorophytes</taxon>
        <taxon>Chlorophyceae</taxon>
        <taxon>CS clade</taxon>
        <taxon>Chlamydomonadales</taxon>
        <taxon>Astrephomenaceae</taxon>
        <taxon>Astrephomene</taxon>
    </lineage>
</organism>
<feature type="compositionally biased region" description="Low complexity" evidence="1">
    <location>
        <begin position="156"/>
        <end position="179"/>
    </location>
</feature>
<comment type="caution">
    <text evidence="3">The sequence shown here is derived from an EMBL/GenBank/DDBJ whole genome shotgun (WGS) entry which is preliminary data.</text>
</comment>
<feature type="compositionally biased region" description="Basic residues" evidence="1">
    <location>
        <begin position="137"/>
        <end position="147"/>
    </location>
</feature>
<feature type="signal peptide" evidence="2">
    <location>
        <begin position="1"/>
        <end position="20"/>
    </location>
</feature>
<feature type="chain" id="PRO_5042020613" evidence="2">
    <location>
        <begin position="21"/>
        <end position="284"/>
    </location>
</feature>
<name>A0AAD3DFW3_9CHLO</name>
<feature type="region of interest" description="Disordered" evidence="1">
    <location>
        <begin position="124"/>
        <end position="179"/>
    </location>
</feature>